<organism evidence="1 2">
    <name type="scientific">Corynebacterium felinum</name>
    <dbReference type="NCBI Taxonomy" id="131318"/>
    <lineage>
        <taxon>Bacteria</taxon>
        <taxon>Bacillati</taxon>
        <taxon>Actinomycetota</taxon>
        <taxon>Actinomycetes</taxon>
        <taxon>Mycobacteriales</taxon>
        <taxon>Corynebacteriaceae</taxon>
        <taxon>Corynebacterium</taxon>
    </lineage>
</organism>
<gene>
    <name evidence="1" type="ORF">J2S37_000510</name>
</gene>
<reference evidence="1 2" key="1">
    <citation type="submission" date="2023-07" db="EMBL/GenBank/DDBJ databases">
        <title>Sequencing the genomes of 1000 actinobacteria strains.</title>
        <authorList>
            <person name="Klenk H.-P."/>
        </authorList>
    </citation>
    <scope>NUCLEOTIDE SEQUENCE [LARGE SCALE GENOMIC DNA]</scope>
    <source>
        <strain evidence="1 2">DSM 44508</strain>
    </source>
</reference>
<evidence type="ECO:0000313" key="1">
    <source>
        <dbReference type="EMBL" id="MDR7353972.1"/>
    </source>
</evidence>
<keyword evidence="2" id="KW-1185">Reference proteome</keyword>
<proteinExistence type="predicted"/>
<accession>A0ABU2B5S6</accession>
<protein>
    <submittedName>
        <fullName evidence="1">Uncharacterized protein</fullName>
    </submittedName>
</protein>
<dbReference type="Proteomes" id="UP001183619">
    <property type="component" value="Unassembled WGS sequence"/>
</dbReference>
<evidence type="ECO:0000313" key="2">
    <source>
        <dbReference type="Proteomes" id="UP001183619"/>
    </source>
</evidence>
<name>A0ABU2B5S6_9CORY</name>
<dbReference type="RefSeq" id="WP_277105393.1">
    <property type="nucleotide sequence ID" value="NZ_BAAAJS010000011.1"/>
</dbReference>
<comment type="caution">
    <text evidence="1">The sequence shown here is derived from an EMBL/GenBank/DDBJ whole genome shotgun (WGS) entry which is preliminary data.</text>
</comment>
<dbReference type="EMBL" id="JAVDYF010000001">
    <property type="protein sequence ID" value="MDR7353972.1"/>
    <property type="molecule type" value="Genomic_DNA"/>
</dbReference>
<sequence length="331" mass="36988">MLRLILDNVKGSRPKKGQLCLLHTTAGYIPGGIVSTEAFFGAAVYVHLYRALIDDPSDTSFYPLVERNELLIPPVMIAKRDFARGQYCTIIKDKNAPVPVPFEYYYSYHGASTWNPIERSFATTATTIPRDRLAEFVPKAQRLISRQVFDTNPPQGDFVETVPEGTYFSPDSIPMDCHLLFALEDSLGLYGLIDTPRPQYPNLVDKHYIPVVVDPEPTNSTDEGAVSLLNEPKAVVLHTHKLSETIRQCAAELNIEPNGYFFETLTRFLLKEQKIALRGLVFEPEAGSCLIMGPEKKLKSVAQQLSKVVETKHTFTSAITRARKAGVNLDD</sequence>